<reference evidence="1" key="1">
    <citation type="submission" date="2021-01" db="EMBL/GenBank/DDBJ databases">
        <title>Whole genome shotgun sequence of Actinoplanes tereljensis NBRC 105297.</title>
        <authorList>
            <person name="Komaki H."/>
            <person name="Tamura T."/>
        </authorList>
    </citation>
    <scope>NUCLEOTIDE SEQUENCE</scope>
    <source>
        <strain evidence="1">NBRC 105297</strain>
    </source>
</reference>
<keyword evidence="2" id="KW-1185">Reference proteome</keyword>
<organism evidence="1 2">
    <name type="scientific">Paractinoplanes tereljensis</name>
    <dbReference type="NCBI Taxonomy" id="571912"/>
    <lineage>
        <taxon>Bacteria</taxon>
        <taxon>Bacillati</taxon>
        <taxon>Actinomycetota</taxon>
        <taxon>Actinomycetes</taxon>
        <taxon>Micromonosporales</taxon>
        <taxon>Micromonosporaceae</taxon>
        <taxon>Paractinoplanes</taxon>
    </lineage>
</organism>
<dbReference type="Proteomes" id="UP000623608">
    <property type="component" value="Unassembled WGS sequence"/>
</dbReference>
<dbReference type="AlphaFoldDB" id="A0A919NRS5"/>
<accession>A0A919NRS5</accession>
<dbReference type="EMBL" id="BOMY01000034">
    <property type="protein sequence ID" value="GIF22407.1"/>
    <property type="molecule type" value="Genomic_DNA"/>
</dbReference>
<proteinExistence type="predicted"/>
<comment type="caution">
    <text evidence="1">The sequence shown here is derived from an EMBL/GenBank/DDBJ whole genome shotgun (WGS) entry which is preliminary data.</text>
</comment>
<gene>
    <name evidence="1" type="ORF">Ate02nite_51370</name>
</gene>
<evidence type="ECO:0000313" key="2">
    <source>
        <dbReference type="Proteomes" id="UP000623608"/>
    </source>
</evidence>
<sequence length="171" mass="19902">MWAALIGLAAGVLGSALKYALDRRAKAYEDLWSRRLEHYRGVWEASALFSRWPRQEPTLDNIRTLQTTLRTWYYGDGGMLMSAKARRRYEYVQKSLTAIDGTGPDQVGDDDYTEMMEIFSRLRSALTDDLESRRKGSILYTLLDLARDRRVHNDLDNRYQKVLTRHRPPKA</sequence>
<name>A0A919NRS5_9ACTN</name>
<protein>
    <submittedName>
        <fullName evidence="1">Uncharacterized protein</fullName>
    </submittedName>
</protein>
<evidence type="ECO:0000313" key="1">
    <source>
        <dbReference type="EMBL" id="GIF22407.1"/>
    </source>
</evidence>